<dbReference type="Proteomes" id="UP001333996">
    <property type="component" value="Unassembled WGS sequence"/>
</dbReference>
<feature type="region of interest" description="Disordered" evidence="6">
    <location>
        <begin position="483"/>
        <end position="543"/>
    </location>
</feature>
<evidence type="ECO:0000256" key="5">
    <source>
        <dbReference type="ARBA" id="ARBA00029568"/>
    </source>
</evidence>
<feature type="transmembrane region" description="Helical" evidence="7">
    <location>
        <begin position="375"/>
        <end position="394"/>
    </location>
</feature>
<dbReference type="Pfam" id="PF13631">
    <property type="entry name" value="Cytochrom_B_N_2"/>
    <property type="match status" value="1"/>
</dbReference>
<feature type="compositionally biased region" description="Basic residues" evidence="6">
    <location>
        <begin position="500"/>
        <end position="511"/>
    </location>
</feature>
<dbReference type="InterPro" id="IPR016174">
    <property type="entry name" value="Di-haem_cyt_TM"/>
</dbReference>
<protein>
    <recommendedName>
        <fullName evidence="3">Cytochrome bc1 complex cytochrome b subunit</fullName>
        <ecNumber evidence="2">7.1.1.8</ecNumber>
    </recommendedName>
    <alternativeName>
        <fullName evidence="5">Cytochrome bc1 reductase complex subunit QcrB</fullName>
    </alternativeName>
</protein>
<feature type="transmembrane region" description="Helical" evidence="7">
    <location>
        <begin position="256"/>
        <end position="284"/>
    </location>
</feature>
<keyword evidence="7" id="KW-0472">Membrane</keyword>
<dbReference type="Gene3D" id="1.20.810.10">
    <property type="entry name" value="Cytochrome Bc1 Complex, Chain C"/>
    <property type="match status" value="1"/>
</dbReference>
<evidence type="ECO:0000313" key="10">
    <source>
        <dbReference type="Proteomes" id="UP001333996"/>
    </source>
</evidence>
<sequence>MTNATDQRESPRGERLADWADARLGLYTIAKANMRKIFPDHWSFMLGEVCLWSFVVLVLTGIYLTFFFHPSMNEIVYHGSYEPLNGVAMSEAFASTLDISFDVRGGLLIRQMHHWAALIFVAGMLVHMMRHFFTGSFRKPREVNWVFGWTMLVLGMFEGFVGYSLPDDLLSGTGLRFVEGAILSVPIIGTYLSMFLFGGEFPGTELVPRFYSVHILLFPGLIAALIVVHMILLVYHKHTQWTGPGKTNHNVVGMPFLPVYLAKTTGFFFLVASVIAVISAVASINPVWTYGPYRPDQVSTNAQPDWYMGFSEGLIRIMPGWEINVAGHTLVLGVLIPLIVFPIILLVIGLYPFFESWITGDKREHHLLDRPRNRPVRTGLGVAWLSVYFLLLIAGGNDLFATRFHLSINAVTWFIRVALFVVPVAAFLITKRICLGLQNRDKEKVLHGRETGIIRRLPQGEYVEVHQPLSPAEQHTLTAHEQYQPLDPGPAEDANGIPHKLSRRERFRTRLSRAYFGPSAQVAKPTREEMQRNKEEVTHSIEH</sequence>
<keyword evidence="7" id="KW-1133">Transmembrane helix</keyword>
<dbReference type="SUPFAM" id="SSF81342">
    <property type="entry name" value="Transmembrane di-heme cytochromes"/>
    <property type="match status" value="1"/>
</dbReference>
<feature type="transmembrane region" description="Helical" evidence="7">
    <location>
        <begin position="115"/>
        <end position="133"/>
    </location>
</feature>
<feature type="transmembrane region" description="Helical" evidence="7">
    <location>
        <begin position="177"/>
        <end position="198"/>
    </location>
</feature>
<dbReference type="InterPro" id="IPR005797">
    <property type="entry name" value="Cyt_b/b6_N"/>
</dbReference>
<feature type="transmembrane region" description="Helical" evidence="7">
    <location>
        <begin position="210"/>
        <end position="235"/>
    </location>
</feature>
<feature type="transmembrane region" description="Helical" evidence="7">
    <location>
        <begin position="330"/>
        <end position="354"/>
    </location>
</feature>
<evidence type="ECO:0000256" key="1">
    <source>
        <dbReference type="ARBA" id="ARBA00001971"/>
    </source>
</evidence>
<dbReference type="PROSITE" id="PS51002">
    <property type="entry name" value="CYTB_NTER"/>
    <property type="match status" value="1"/>
</dbReference>
<dbReference type="RefSeq" id="WP_329512653.1">
    <property type="nucleotide sequence ID" value="NZ_BAAAYZ010000179.1"/>
</dbReference>
<evidence type="ECO:0000256" key="4">
    <source>
        <dbReference type="ARBA" id="ARBA00029351"/>
    </source>
</evidence>
<comment type="catalytic activity">
    <reaction evidence="4">
        <text>a quinol + 2 Fe(III)-[cytochrome c](out) = a quinone + 2 Fe(II)-[cytochrome c](out) + 2 H(+)(out)</text>
        <dbReference type="Rhea" id="RHEA:11484"/>
        <dbReference type="Rhea" id="RHEA-COMP:10350"/>
        <dbReference type="Rhea" id="RHEA-COMP:14399"/>
        <dbReference type="ChEBI" id="CHEBI:15378"/>
        <dbReference type="ChEBI" id="CHEBI:24646"/>
        <dbReference type="ChEBI" id="CHEBI:29033"/>
        <dbReference type="ChEBI" id="CHEBI:29034"/>
        <dbReference type="ChEBI" id="CHEBI:132124"/>
        <dbReference type="EC" id="7.1.1.8"/>
    </reaction>
</comment>
<feature type="transmembrane region" description="Helical" evidence="7">
    <location>
        <begin position="145"/>
        <end position="165"/>
    </location>
</feature>
<dbReference type="EC" id="7.1.1.8" evidence="2"/>
<comment type="cofactor">
    <cofactor evidence="1">
        <name>heme</name>
        <dbReference type="ChEBI" id="CHEBI:30413"/>
    </cofactor>
</comment>
<feature type="transmembrane region" description="Helical" evidence="7">
    <location>
        <begin position="44"/>
        <end position="66"/>
    </location>
</feature>
<reference evidence="9" key="1">
    <citation type="submission" date="2024-01" db="EMBL/GenBank/DDBJ databases">
        <title>First draft genome sequence data of TA4-1, the type strain of Gram-positive actinobacterium Streptomyces chiangmaiensis.</title>
        <authorList>
            <person name="Yasawong M."/>
            <person name="Nantapong N."/>
        </authorList>
    </citation>
    <scope>NUCLEOTIDE SEQUENCE</scope>
    <source>
        <strain evidence="9">TA4-1</strain>
    </source>
</reference>
<comment type="caution">
    <text evidence="9">The sequence shown here is derived from an EMBL/GenBank/DDBJ whole genome shotgun (WGS) entry which is preliminary data.</text>
</comment>
<evidence type="ECO:0000313" key="9">
    <source>
        <dbReference type="EMBL" id="MED7828303.1"/>
    </source>
</evidence>
<evidence type="ECO:0000256" key="7">
    <source>
        <dbReference type="SAM" id="Phobius"/>
    </source>
</evidence>
<accession>A0ABU7FXL4</accession>
<name>A0ABU7FXL4_9ACTN</name>
<keyword evidence="7" id="KW-0812">Transmembrane</keyword>
<evidence type="ECO:0000256" key="2">
    <source>
        <dbReference type="ARBA" id="ARBA00012951"/>
    </source>
</evidence>
<dbReference type="EMBL" id="JAYWVC010000351">
    <property type="protein sequence ID" value="MED7828303.1"/>
    <property type="molecule type" value="Genomic_DNA"/>
</dbReference>
<organism evidence="9 10">
    <name type="scientific">Streptomyces chiangmaiensis</name>
    <dbReference type="NCBI Taxonomy" id="766497"/>
    <lineage>
        <taxon>Bacteria</taxon>
        <taxon>Bacillati</taxon>
        <taxon>Actinomycetota</taxon>
        <taxon>Actinomycetes</taxon>
        <taxon>Kitasatosporales</taxon>
        <taxon>Streptomycetaceae</taxon>
        <taxon>Streptomyces</taxon>
    </lineage>
</organism>
<feature type="domain" description="Cytochrome b/b6 N-terminal region profile" evidence="8">
    <location>
        <begin position="16"/>
        <end position="242"/>
    </location>
</feature>
<evidence type="ECO:0000259" key="8">
    <source>
        <dbReference type="PROSITE" id="PS51002"/>
    </source>
</evidence>
<dbReference type="PANTHER" id="PTHR19271">
    <property type="entry name" value="CYTOCHROME B"/>
    <property type="match status" value="1"/>
</dbReference>
<keyword evidence="10" id="KW-1185">Reference proteome</keyword>
<dbReference type="InterPro" id="IPR027387">
    <property type="entry name" value="Cytb/b6-like_sf"/>
</dbReference>
<proteinExistence type="predicted"/>
<evidence type="ECO:0000256" key="6">
    <source>
        <dbReference type="SAM" id="MobiDB-lite"/>
    </source>
</evidence>
<evidence type="ECO:0000256" key="3">
    <source>
        <dbReference type="ARBA" id="ARBA00016116"/>
    </source>
</evidence>
<gene>
    <name evidence="9" type="ORF">VXC91_42185</name>
</gene>
<feature type="transmembrane region" description="Helical" evidence="7">
    <location>
        <begin position="406"/>
        <end position="430"/>
    </location>
</feature>
<dbReference type="PANTHER" id="PTHR19271:SF16">
    <property type="entry name" value="CYTOCHROME B"/>
    <property type="match status" value="1"/>
</dbReference>
<feature type="compositionally biased region" description="Basic and acidic residues" evidence="6">
    <location>
        <begin position="525"/>
        <end position="543"/>
    </location>
</feature>